<sequence>MIWMKTYRFYKQARSFNISLRSLPVSSVTAQPTSCKSHPLIIFTITLLILADSIILALNISQILAIAFSSTDISIVTSTMSQILICRFMMNLRQINFGGSATSEVEISQQPASLRTLAFNHDSTPSFMGNMGEPLDYDQDDRDDDVPVSDEQPIPHSGEGSDV</sequence>
<dbReference type="OrthoDB" id="2745317at2759"/>
<dbReference type="GeneID" id="18912499"/>
<evidence type="ECO:0000313" key="3">
    <source>
        <dbReference type="EMBL" id="EKM57580.1"/>
    </source>
</evidence>
<keyword evidence="2" id="KW-0812">Transmembrane</keyword>
<gene>
    <name evidence="3" type="ORF">PHACADRAFT_206476</name>
</gene>
<feature type="region of interest" description="Disordered" evidence="1">
    <location>
        <begin position="124"/>
        <end position="163"/>
    </location>
</feature>
<keyword evidence="2" id="KW-1133">Transmembrane helix</keyword>
<evidence type="ECO:0000256" key="1">
    <source>
        <dbReference type="SAM" id="MobiDB-lite"/>
    </source>
</evidence>
<name>K5WE54_PHACS</name>
<dbReference type="Proteomes" id="UP000008370">
    <property type="component" value="Unassembled WGS sequence"/>
</dbReference>
<dbReference type="HOGENOM" id="CLU_053360_4_1_1"/>
<reference evidence="3 4" key="1">
    <citation type="journal article" date="2012" name="BMC Genomics">
        <title>Comparative genomics of the white-rot fungi, Phanerochaete carnosa and P. chrysosporium, to elucidate the genetic basis of the distinct wood types they colonize.</title>
        <authorList>
            <person name="Suzuki H."/>
            <person name="MacDonald J."/>
            <person name="Syed K."/>
            <person name="Salamov A."/>
            <person name="Hori C."/>
            <person name="Aerts A."/>
            <person name="Henrissat B."/>
            <person name="Wiebenga A."/>
            <person name="vanKuyk P.A."/>
            <person name="Barry K."/>
            <person name="Lindquist E."/>
            <person name="LaButti K."/>
            <person name="Lapidus A."/>
            <person name="Lucas S."/>
            <person name="Coutinho P."/>
            <person name="Gong Y."/>
            <person name="Samejima M."/>
            <person name="Mahadevan R."/>
            <person name="Abou-Zaid M."/>
            <person name="de Vries R.P."/>
            <person name="Igarashi K."/>
            <person name="Yadav J.S."/>
            <person name="Grigoriev I.V."/>
            <person name="Master E.R."/>
        </authorList>
    </citation>
    <scope>NUCLEOTIDE SEQUENCE [LARGE SCALE GENOMIC DNA]</scope>
    <source>
        <strain evidence="3 4">HHB-10118-sp</strain>
    </source>
</reference>
<dbReference type="AlphaFoldDB" id="K5WE54"/>
<organism evidence="3 4">
    <name type="scientific">Phanerochaete carnosa (strain HHB-10118-sp)</name>
    <name type="common">White-rot fungus</name>
    <name type="synonym">Peniophora carnosa</name>
    <dbReference type="NCBI Taxonomy" id="650164"/>
    <lineage>
        <taxon>Eukaryota</taxon>
        <taxon>Fungi</taxon>
        <taxon>Dikarya</taxon>
        <taxon>Basidiomycota</taxon>
        <taxon>Agaricomycotina</taxon>
        <taxon>Agaricomycetes</taxon>
        <taxon>Polyporales</taxon>
        <taxon>Phanerochaetaceae</taxon>
        <taxon>Phanerochaete</taxon>
    </lineage>
</organism>
<evidence type="ECO:0000256" key="2">
    <source>
        <dbReference type="SAM" id="Phobius"/>
    </source>
</evidence>
<keyword evidence="4" id="KW-1185">Reference proteome</keyword>
<evidence type="ECO:0000313" key="4">
    <source>
        <dbReference type="Proteomes" id="UP000008370"/>
    </source>
</evidence>
<dbReference type="EMBL" id="JH930470">
    <property type="protein sequence ID" value="EKM57580.1"/>
    <property type="molecule type" value="Genomic_DNA"/>
</dbReference>
<proteinExistence type="predicted"/>
<dbReference type="KEGG" id="pco:PHACADRAFT_206476"/>
<protein>
    <submittedName>
        <fullName evidence="3">Uncharacterized protein</fullName>
    </submittedName>
</protein>
<dbReference type="InParanoid" id="K5WE54"/>
<accession>K5WE54</accession>
<feature type="transmembrane region" description="Helical" evidence="2">
    <location>
        <begin position="40"/>
        <end position="60"/>
    </location>
</feature>
<dbReference type="RefSeq" id="XP_007392927.1">
    <property type="nucleotide sequence ID" value="XM_007392865.1"/>
</dbReference>
<keyword evidence="2" id="KW-0472">Membrane</keyword>
<feature type="compositionally biased region" description="Acidic residues" evidence="1">
    <location>
        <begin position="135"/>
        <end position="148"/>
    </location>
</feature>